<dbReference type="PANTHER" id="PTHR45138">
    <property type="entry name" value="REGULATORY COMPONENTS OF SENSORY TRANSDUCTION SYSTEM"/>
    <property type="match status" value="1"/>
</dbReference>
<organism evidence="4 5">
    <name type="scientific">candidate division CSSED10-310 bacterium</name>
    <dbReference type="NCBI Taxonomy" id="2855610"/>
    <lineage>
        <taxon>Bacteria</taxon>
        <taxon>Bacteria division CSSED10-310</taxon>
    </lineage>
</organism>
<dbReference type="InterPro" id="IPR043128">
    <property type="entry name" value="Rev_trsase/Diguanyl_cyclase"/>
</dbReference>
<dbReference type="PROSITE" id="PS50110">
    <property type="entry name" value="RESPONSE_REGULATORY"/>
    <property type="match status" value="1"/>
</dbReference>
<dbReference type="Gene3D" id="3.30.70.270">
    <property type="match status" value="1"/>
</dbReference>
<accession>A0ABV6Z5H1</accession>
<dbReference type="Proteomes" id="UP001594351">
    <property type="component" value="Unassembled WGS sequence"/>
</dbReference>
<dbReference type="SMART" id="SM00448">
    <property type="entry name" value="REC"/>
    <property type="match status" value="1"/>
</dbReference>
<dbReference type="CDD" id="cd17574">
    <property type="entry name" value="REC_OmpR"/>
    <property type="match status" value="1"/>
</dbReference>
<comment type="caution">
    <text evidence="4">The sequence shown here is derived from an EMBL/GenBank/DDBJ whole genome shotgun (WGS) entry which is preliminary data.</text>
</comment>
<dbReference type="SUPFAM" id="SSF55073">
    <property type="entry name" value="Nucleotide cyclase"/>
    <property type="match status" value="1"/>
</dbReference>
<evidence type="ECO:0000256" key="1">
    <source>
        <dbReference type="PROSITE-ProRule" id="PRU00169"/>
    </source>
</evidence>
<dbReference type="InterPro" id="IPR050469">
    <property type="entry name" value="Diguanylate_Cyclase"/>
</dbReference>
<evidence type="ECO:0000259" key="2">
    <source>
        <dbReference type="PROSITE" id="PS50110"/>
    </source>
</evidence>
<dbReference type="InterPro" id="IPR001789">
    <property type="entry name" value="Sig_transdc_resp-reg_receiver"/>
</dbReference>
<keyword evidence="1" id="KW-0597">Phosphoprotein</keyword>
<dbReference type="Gene3D" id="3.40.50.2300">
    <property type="match status" value="1"/>
</dbReference>
<dbReference type="CDD" id="cd01949">
    <property type="entry name" value="GGDEF"/>
    <property type="match status" value="1"/>
</dbReference>
<reference evidence="4 5" key="1">
    <citation type="submission" date="2024-09" db="EMBL/GenBank/DDBJ databases">
        <title>Laminarin stimulates single cell rates of sulfate reduction while oxygen inhibits transcriptomic activity in coastal marine sediment.</title>
        <authorList>
            <person name="Lindsay M."/>
            <person name="Orcutt B."/>
            <person name="Emerson D."/>
            <person name="Stepanauskas R."/>
            <person name="D'Angelo T."/>
        </authorList>
    </citation>
    <scope>NUCLEOTIDE SEQUENCE [LARGE SCALE GENOMIC DNA]</scope>
    <source>
        <strain evidence="4">SAG AM-311-K15</strain>
    </source>
</reference>
<dbReference type="InterPro" id="IPR011006">
    <property type="entry name" value="CheY-like_superfamily"/>
</dbReference>
<dbReference type="SUPFAM" id="SSF52172">
    <property type="entry name" value="CheY-like"/>
    <property type="match status" value="1"/>
</dbReference>
<keyword evidence="5" id="KW-1185">Reference proteome</keyword>
<gene>
    <name evidence="4" type="ORF">ACFL27_26165</name>
</gene>
<name>A0ABV6Z5H1_UNCC1</name>
<dbReference type="EMBL" id="JBHPBY010000572">
    <property type="protein sequence ID" value="MFC1853684.1"/>
    <property type="molecule type" value="Genomic_DNA"/>
</dbReference>
<feature type="modified residue" description="4-aspartylphosphate" evidence="1">
    <location>
        <position position="56"/>
    </location>
</feature>
<dbReference type="NCBIfam" id="TIGR00254">
    <property type="entry name" value="GGDEF"/>
    <property type="match status" value="1"/>
</dbReference>
<dbReference type="Pfam" id="PF00072">
    <property type="entry name" value="Response_reg"/>
    <property type="match status" value="1"/>
</dbReference>
<feature type="domain" description="GGDEF" evidence="3">
    <location>
        <begin position="163"/>
        <end position="294"/>
    </location>
</feature>
<dbReference type="PANTHER" id="PTHR45138:SF9">
    <property type="entry name" value="DIGUANYLATE CYCLASE DGCM-RELATED"/>
    <property type="match status" value="1"/>
</dbReference>
<feature type="domain" description="Response regulatory" evidence="2">
    <location>
        <begin position="7"/>
        <end position="123"/>
    </location>
</feature>
<dbReference type="SMART" id="SM00267">
    <property type="entry name" value="GGDEF"/>
    <property type="match status" value="1"/>
</dbReference>
<proteinExistence type="predicted"/>
<evidence type="ECO:0000313" key="5">
    <source>
        <dbReference type="Proteomes" id="UP001594351"/>
    </source>
</evidence>
<dbReference type="InterPro" id="IPR029787">
    <property type="entry name" value="Nucleotide_cyclase"/>
</dbReference>
<sequence length="306" mass="34910">MTDNDMKILFVEDDKFVINVVKALLEDEGYTVYVAKDGIEALNILEEIVPHLILCDIMMPKLNGFEFRNFIMNDPDLKLVPFIFLTALSDTEDRIRGFKLDADDYITKPFEEEDLIARVQTKLKKFRQYQDLIAIDSLTGLLSRRYIMNQLKKETERVKRYNAKCSIVMVDIDTFKEINDNYGHDVGDMVLTLLGHAFQNNIRETDFAGRYGGEEFLIIMPGVDKQACLAATNRLKKTISDLPISDYKIHITFSGGISMAPEDGTDVKTLLIKADKALYQAKKLGKDRIIPYQEKLIDPASDNSDT</sequence>
<evidence type="ECO:0000259" key="3">
    <source>
        <dbReference type="PROSITE" id="PS50887"/>
    </source>
</evidence>
<evidence type="ECO:0000313" key="4">
    <source>
        <dbReference type="EMBL" id="MFC1853684.1"/>
    </source>
</evidence>
<dbReference type="Pfam" id="PF00990">
    <property type="entry name" value="GGDEF"/>
    <property type="match status" value="1"/>
</dbReference>
<dbReference type="InterPro" id="IPR000160">
    <property type="entry name" value="GGDEF_dom"/>
</dbReference>
<dbReference type="PROSITE" id="PS50887">
    <property type="entry name" value="GGDEF"/>
    <property type="match status" value="1"/>
</dbReference>
<protein>
    <submittedName>
        <fullName evidence="4">GGDEF domain-containing protein</fullName>
    </submittedName>
</protein>